<protein>
    <submittedName>
        <fullName evidence="2">Uncharacterized protein</fullName>
    </submittedName>
</protein>
<name>A0A5B7F2B2_PORTR</name>
<gene>
    <name evidence="2" type="ORF">E2C01_034736</name>
</gene>
<feature type="region of interest" description="Disordered" evidence="1">
    <location>
        <begin position="87"/>
        <end position="109"/>
    </location>
</feature>
<proteinExistence type="predicted"/>
<evidence type="ECO:0000256" key="1">
    <source>
        <dbReference type="SAM" id="MobiDB-lite"/>
    </source>
</evidence>
<dbReference type="AlphaFoldDB" id="A0A5B7F2B2"/>
<evidence type="ECO:0000313" key="2">
    <source>
        <dbReference type="EMBL" id="MPC41151.1"/>
    </source>
</evidence>
<keyword evidence="3" id="KW-1185">Reference proteome</keyword>
<comment type="caution">
    <text evidence="2">The sequence shown here is derived from an EMBL/GenBank/DDBJ whole genome shotgun (WGS) entry which is preliminary data.</text>
</comment>
<organism evidence="2 3">
    <name type="scientific">Portunus trituberculatus</name>
    <name type="common">Swimming crab</name>
    <name type="synonym">Neptunus trituberculatus</name>
    <dbReference type="NCBI Taxonomy" id="210409"/>
    <lineage>
        <taxon>Eukaryota</taxon>
        <taxon>Metazoa</taxon>
        <taxon>Ecdysozoa</taxon>
        <taxon>Arthropoda</taxon>
        <taxon>Crustacea</taxon>
        <taxon>Multicrustacea</taxon>
        <taxon>Malacostraca</taxon>
        <taxon>Eumalacostraca</taxon>
        <taxon>Eucarida</taxon>
        <taxon>Decapoda</taxon>
        <taxon>Pleocyemata</taxon>
        <taxon>Brachyura</taxon>
        <taxon>Eubrachyura</taxon>
        <taxon>Portunoidea</taxon>
        <taxon>Portunidae</taxon>
        <taxon>Portuninae</taxon>
        <taxon>Portunus</taxon>
    </lineage>
</organism>
<accession>A0A5B7F2B2</accession>
<reference evidence="2 3" key="1">
    <citation type="submission" date="2019-05" db="EMBL/GenBank/DDBJ databases">
        <title>Another draft genome of Portunus trituberculatus and its Hox gene families provides insights of decapod evolution.</title>
        <authorList>
            <person name="Jeong J.-H."/>
            <person name="Song I."/>
            <person name="Kim S."/>
            <person name="Choi T."/>
            <person name="Kim D."/>
            <person name="Ryu S."/>
            <person name="Kim W."/>
        </authorList>
    </citation>
    <scope>NUCLEOTIDE SEQUENCE [LARGE SCALE GENOMIC DNA]</scope>
    <source>
        <tissue evidence="2">Muscle</tissue>
    </source>
</reference>
<dbReference type="Proteomes" id="UP000324222">
    <property type="component" value="Unassembled WGS sequence"/>
</dbReference>
<evidence type="ECO:0000313" key="3">
    <source>
        <dbReference type="Proteomes" id="UP000324222"/>
    </source>
</evidence>
<dbReference type="EMBL" id="VSRR010004946">
    <property type="protein sequence ID" value="MPC41151.1"/>
    <property type="molecule type" value="Genomic_DNA"/>
</dbReference>
<sequence>MTLLYTTTTSTTTITTTTARPPNTIRRKKRRELIASYFRIHRVKMAQQQPNTTTRTTTITSTTYIKVCLRGVLQLRKIDHAPPCWTRDKQTQVTQSGEVKARAQAWNGH</sequence>